<evidence type="ECO:0000313" key="2">
    <source>
        <dbReference type="Proteomes" id="UP001221757"/>
    </source>
</evidence>
<protein>
    <submittedName>
        <fullName evidence="1">Uncharacterized protein</fullName>
    </submittedName>
</protein>
<keyword evidence="2" id="KW-1185">Reference proteome</keyword>
<dbReference type="Proteomes" id="UP001221757">
    <property type="component" value="Unassembled WGS sequence"/>
</dbReference>
<dbReference type="SUPFAM" id="SSF52047">
    <property type="entry name" value="RNI-like"/>
    <property type="match status" value="1"/>
</dbReference>
<gene>
    <name evidence="1" type="ORF">B0H17DRAFT_1133431</name>
</gene>
<organism evidence="1 2">
    <name type="scientific">Mycena rosella</name>
    <name type="common">Pink bonnet</name>
    <name type="synonym">Agaricus rosellus</name>
    <dbReference type="NCBI Taxonomy" id="1033263"/>
    <lineage>
        <taxon>Eukaryota</taxon>
        <taxon>Fungi</taxon>
        <taxon>Dikarya</taxon>
        <taxon>Basidiomycota</taxon>
        <taxon>Agaricomycotina</taxon>
        <taxon>Agaricomycetes</taxon>
        <taxon>Agaricomycetidae</taxon>
        <taxon>Agaricales</taxon>
        <taxon>Marasmiineae</taxon>
        <taxon>Mycenaceae</taxon>
        <taxon>Mycena</taxon>
    </lineage>
</organism>
<name>A0AAD7DJU2_MYCRO</name>
<proteinExistence type="predicted"/>
<dbReference type="AlphaFoldDB" id="A0AAD7DJU2"/>
<accession>A0AAD7DJU2</accession>
<comment type="caution">
    <text evidence="1">The sequence shown here is derived from an EMBL/GenBank/DDBJ whole genome shotgun (WGS) entry which is preliminary data.</text>
</comment>
<sequence>MAATFVEARIDINFYEEPWPEHGDIIALPQLRCLYISDWHILDFLTTPALQEMAFSLDEAEASDLLDNLDPFLVRSACNLRRICFRGSPNDYPVIEVLQKYPFVTELVVITNDTGAGLNAVCKAASTLISHLTIPNIDPTWSAPVSPHLSVIDFGCSGPGPNPVTLLESFPFARTG</sequence>
<dbReference type="EMBL" id="JARKIE010000055">
    <property type="protein sequence ID" value="KAJ7691892.1"/>
    <property type="molecule type" value="Genomic_DNA"/>
</dbReference>
<evidence type="ECO:0000313" key="1">
    <source>
        <dbReference type="EMBL" id="KAJ7691892.1"/>
    </source>
</evidence>
<reference evidence="1" key="1">
    <citation type="submission" date="2023-03" db="EMBL/GenBank/DDBJ databases">
        <title>Massive genome expansion in bonnet fungi (Mycena s.s.) driven by repeated elements and novel gene families across ecological guilds.</title>
        <authorList>
            <consortium name="Lawrence Berkeley National Laboratory"/>
            <person name="Harder C.B."/>
            <person name="Miyauchi S."/>
            <person name="Viragh M."/>
            <person name="Kuo A."/>
            <person name="Thoen E."/>
            <person name="Andreopoulos B."/>
            <person name="Lu D."/>
            <person name="Skrede I."/>
            <person name="Drula E."/>
            <person name="Henrissat B."/>
            <person name="Morin E."/>
            <person name="Kohler A."/>
            <person name="Barry K."/>
            <person name="LaButti K."/>
            <person name="Morin E."/>
            <person name="Salamov A."/>
            <person name="Lipzen A."/>
            <person name="Mereny Z."/>
            <person name="Hegedus B."/>
            <person name="Baldrian P."/>
            <person name="Stursova M."/>
            <person name="Weitz H."/>
            <person name="Taylor A."/>
            <person name="Grigoriev I.V."/>
            <person name="Nagy L.G."/>
            <person name="Martin F."/>
            <person name="Kauserud H."/>
        </authorList>
    </citation>
    <scope>NUCLEOTIDE SEQUENCE</scope>
    <source>
        <strain evidence="1">CBHHK067</strain>
    </source>
</reference>